<dbReference type="RefSeq" id="WP_170133970.1">
    <property type="nucleotide sequence ID" value="NZ_QKZL01000015.1"/>
</dbReference>
<dbReference type="GO" id="GO:0007059">
    <property type="term" value="P:chromosome segregation"/>
    <property type="evidence" value="ECO:0007669"/>
    <property type="project" value="TreeGrafter"/>
</dbReference>
<dbReference type="SMART" id="SM00470">
    <property type="entry name" value="ParB"/>
    <property type="match status" value="1"/>
</dbReference>
<dbReference type="Gene3D" id="3.90.1530.30">
    <property type="match status" value="1"/>
</dbReference>
<feature type="region of interest" description="Disordered" evidence="1">
    <location>
        <begin position="663"/>
        <end position="717"/>
    </location>
</feature>
<organism evidence="3 4">
    <name type="scientific">Palleronia aestuarii</name>
    <dbReference type="NCBI Taxonomy" id="568105"/>
    <lineage>
        <taxon>Bacteria</taxon>
        <taxon>Pseudomonadati</taxon>
        <taxon>Pseudomonadota</taxon>
        <taxon>Alphaproteobacteria</taxon>
        <taxon>Rhodobacterales</taxon>
        <taxon>Roseobacteraceae</taxon>
        <taxon>Palleronia</taxon>
    </lineage>
</organism>
<reference evidence="3 4" key="1">
    <citation type="submission" date="2018-06" db="EMBL/GenBank/DDBJ databases">
        <title>Genomic Encyclopedia of Archaeal and Bacterial Type Strains, Phase II (KMG-II): from individual species to whole genera.</title>
        <authorList>
            <person name="Goeker M."/>
        </authorList>
    </citation>
    <scope>NUCLEOTIDE SEQUENCE [LARGE SCALE GENOMIC DNA]</scope>
    <source>
        <strain evidence="3 4">DSM 22009</strain>
    </source>
</reference>
<evidence type="ECO:0000313" key="3">
    <source>
        <dbReference type="EMBL" id="PZX14235.1"/>
    </source>
</evidence>
<dbReference type="InterPro" id="IPR041468">
    <property type="entry name" value="HTH_ParB/Spo0J"/>
</dbReference>
<dbReference type="SUPFAM" id="SSF110849">
    <property type="entry name" value="ParB/Sulfiredoxin"/>
    <property type="match status" value="1"/>
</dbReference>
<dbReference type="GO" id="GO:0005694">
    <property type="term" value="C:chromosome"/>
    <property type="evidence" value="ECO:0007669"/>
    <property type="project" value="TreeGrafter"/>
</dbReference>
<feature type="compositionally biased region" description="Gly residues" evidence="1">
    <location>
        <begin position="400"/>
        <end position="415"/>
    </location>
</feature>
<evidence type="ECO:0000256" key="1">
    <source>
        <dbReference type="SAM" id="MobiDB-lite"/>
    </source>
</evidence>
<dbReference type="Gene3D" id="1.10.10.2830">
    <property type="match status" value="1"/>
</dbReference>
<dbReference type="PANTHER" id="PTHR33375:SF7">
    <property type="entry name" value="CHROMOSOME 2-PARTITIONING PROTEIN PARB-RELATED"/>
    <property type="match status" value="1"/>
</dbReference>
<dbReference type="InterPro" id="IPR050336">
    <property type="entry name" value="Chromosome_partition/occlusion"/>
</dbReference>
<dbReference type="SUPFAM" id="SSF109709">
    <property type="entry name" value="KorB DNA-binding domain-like"/>
    <property type="match status" value="1"/>
</dbReference>
<name>A0A2W7N1H1_9RHOB</name>
<protein>
    <submittedName>
        <fullName evidence="3">ParB family chromosome partitioning protein</fullName>
    </submittedName>
</protein>
<feature type="region of interest" description="Disordered" evidence="1">
    <location>
        <begin position="385"/>
        <end position="418"/>
    </location>
</feature>
<proteinExistence type="predicted"/>
<comment type="caution">
    <text evidence="3">The sequence shown here is derived from an EMBL/GenBank/DDBJ whole genome shotgun (WGS) entry which is preliminary data.</text>
</comment>
<gene>
    <name evidence="3" type="ORF">LX81_03034</name>
</gene>
<dbReference type="PANTHER" id="PTHR33375">
    <property type="entry name" value="CHROMOSOME-PARTITIONING PROTEIN PARB-RELATED"/>
    <property type="match status" value="1"/>
</dbReference>
<sequence>MTTTPELTDTEIAIKDLALHDLNARAGSPETYEADDIPVLAASIATLGLLNPLIVHKTGKVWGVIAGGRRRAALIHLVNDAEAKGWTMRTKVRCRALPDDIAAATAITVAENVTQKAMDPLDEFEAFARMMETGGHDPDGIARMFGVERRRVIDRLRFGRVHPDIRAAARAREITLDAMKAFAEHPDQAVQKDVFDAMQGSTMQAWTIRDKLRNRGVKMGDAVARLVADAYRAAGGDIAADLIAEDSILTDETLVEKLLMETLAAHAEAERARLGFAWAQAVRAVDYKVLQEFGRVYPGAVDPVGEDAARCEAIANRLAELDEAREAYEAPGAEDCPDIEALDIEYDTLTDEYESLTTGWAEADLGRAGVLAYWDQGRIATAEGLVRPEDRADRQPVAAGGDGGGAATGNAGEGEAGNDALELPESLRIDLRTEQAAVIGSALAADPDLAHDLLLFKTISDLLGRSRPVTYSFGVTASAADRPHGKPEEVDGRPAEALAELYEGLDLRWWADGKSMPERFEAFRAVDPGMKSRIVAVALADAVKPTSYGLNEGLMAHVARQLVPDLRAVWRPTGGAFFGRLKKSVLLGLIARDLAQPEEAARLATEKKTAIVDFLERLFAAPFATLTPEQREAVETWCPPGLEIDEPRAAYEAFGEARLRGMAKDEAGDEADADAEAEANAADAEEDAEAWDEEVPFEEADPEDADGARAWAEAEHT</sequence>
<feature type="domain" description="ParB-like N-terminal" evidence="2">
    <location>
        <begin position="10"/>
        <end position="113"/>
    </location>
</feature>
<evidence type="ECO:0000313" key="4">
    <source>
        <dbReference type="Proteomes" id="UP000248916"/>
    </source>
</evidence>
<dbReference type="InterPro" id="IPR036086">
    <property type="entry name" value="ParB/Sulfiredoxin_sf"/>
</dbReference>
<dbReference type="Proteomes" id="UP000248916">
    <property type="component" value="Unassembled WGS sequence"/>
</dbReference>
<dbReference type="AlphaFoldDB" id="A0A2W7N1H1"/>
<feature type="compositionally biased region" description="Acidic residues" evidence="1">
    <location>
        <begin position="667"/>
        <end position="705"/>
    </location>
</feature>
<dbReference type="EMBL" id="QKZL01000015">
    <property type="protein sequence ID" value="PZX14235.1"/>
    <property type="molecule type" value="Genomic_DNA"/>
</dbReference>
<keyword evidence="4" id="KW-1185">Reference proteome</keyword>
<evidence type="ECO:0000259" key="2">
    <source>
        <dbReference type="SMART" id="SM00470"/>
    </source>
</evidence>
<dbReference type="Pfam" id="PF02195">
    <property type="entry name" value="ParB_N"/>
    <property type="match status" value="1"/>
</dbReference>
<dbReference type="Pfam" id="PF17762">
    <property type="entry name" value="HTH_ParB"/>
    <property type="match status" value="1"/>
</dbReference>
<accession>A0A2W7N1H1</accession>
<dbReference type="InterPro" id="IPR003115">
    <property type="entry name" value="ParB_N"/>
</dbReference>